<accession>A0A160VFV9</accession>
<reference evidence="1" key="1">
    <citation type="submission" date="2015-10" db="EMBL/GenBank/DDBJ databases">
        <authorList>
            <person name="Gilbert D.G."/>
        </authorList>
    </citation>
    <scope>NUCLEOTIDE SEQUENCE</scope>
</reference>
<protein>
    <recommendedName>
        <fullName evidence="2">DUF4249 family protein</fullName>
    </recommendedName>
</protein>
<dbReference type="PROSITE" id="PS51257">
    <property type="entry name" value="PROKAR_LIPOPROTEIN"/>
    <property type="match status" value="1"/>
</dbReference>
<gene>
    <name evidence="1" type="ORF">MGWOODY_Mmi1225</name>
</gene>
<sequence>MRFIIISLLSFTLIGCLSLAPDLEWEDVTSNHDPVLNVFGLLSADSILTSFVRVHRTLDMEEAADSLTRDTIGGNIFISYTSRFIIRDAEVIVSNGENEFLFEYTDYSFDLNGSLSEVYQYQGDDLYPQPGETWTLNVTTPGGLSVTGETIIPPLPQISSEELPDSFQLDQTMEITWQPMADNYQIMNIGNYLGYFGYDDYYGGGFSCGLWQENIIKPEEESWTYRRDICDESYYQEWDEDLLLLNLMSMDNNYFDYFIRYGEVEFSGSTIGEGGSGRSFGIDGGIGVFGSVAIDRHWIPMIP</sequence>
<organism evidence="1">
    <name type="scientific">hydrothermal vent metagenome</name>
    <dbReference type="NCBI Taxonomy" id="652676"/>
    <lineage>
        <taxon>unclassified sequences</taxon>
        <taxon>metagenomes</taxon>
        <taxon>ecological metagenomes</taxon>
    </lineage>
</organism>
<evidence type="ECO:0000313" key="1">
    <source>
        <dbReference type="EMBL" id="CUV09570.1"/>
    </source>
</evidence>
<dbReference type="EMBL" id="FAXC01000262">
    <property type="protein sequence ID" value="CUV09570.1"/>
    <property type="molecule type" value="Genomic_DNA"/>
</dbReference>
<dbReference type="Pfam" id="PF14054">
    <property type="entry name" value="DUF4249"/>
    <property type="match status" value="1"/>
</dbReference>
<proteinExistence type="predicted"/>
<dbReference type="InterPro" id="IPR025345">
    <property type="entry name" value="DUF4249"/>
</dbReference>
<evidence type="ECO:0008006" key="2">
    <source>
        <dbReference type="Google" id="ProtNLM"/>
    </source>
</evidence>
<name>A0A160VFV9_9ZZZZ</name>
<dbReference type="AlphaFoldDB" id="A0A160VFV9"/>